<evidence type="ECO:0000256" key="5">
    <source>
        <dbReference type="ARBA" id="ARBA00022927"/>
    </source>
</evidence>
<keyword evidence="7" id="KW-0931">ER-Golgi transport</keyword>
<protein>
    <recommendedName>
        <fullName evidence="7">Vesicle-fusing ATPase</fullName>
        <ecNumber evidence="7">3.6.4.6</ecNumber>
    </recommendedName>
</protein>
<comment type="function">
    <text evidence="7">Required for vesicle-mediated transport. Catalyzes the fusion of transport vesicles within the Golgi cisternae. Is also required for transport from the endoplasmic reticulum to the Golgi stack. Seems to function as a fusion protein required for the delivery of cargo proteins to all compartments of the Golgi stack independent of vesicle origin.</text>
</comment>
<feature type="domain" description="AAA+ ATPase" evidence="8">
    <location>
        <begin position="187"/>
        <end position="334"/>
    </location>
</feature>
<dbReference type="SMART" id="SM00382">
    <property type="entry name" value="AAA"/>
    <property type="match status" value="2"/>
</dbReference>
<sequence>MAGRGEIALNAIQRRHAKVSTGDAVPVIRFIPPDEFNLALLTLELEFVKKGTKSEQVDAVLLANQLRKRFIYQVMTSGQKVSFEYHGNNYIFTVNQAAIEGQEKSSGPERGMISNDTYIVFETSNQSGIKIVNQREAASSNIFRHKEFNLQSLGIGGLGAEFADIFRRAFASRVFPPHVTNKLGIKHVKGMLLYGPPGTGKTLMARQIGKMLDGREPKIVNGPEVLSKFVGETEKNVRDLFADAENDQRTRGDESDLHVIIFDEIDAICKSRGSTRDGTGVHDSIVNQLLTKIDGVEALNNVLLIGMTNRKDLLDEALLRPGRLEVQVEISLPDENGRLQILQIHTNKMKENSFLAPDVNLAELAARTKNYSGAELEGVVKSAVSYALNRQLSMDDLTKPVDEENIKVTMDDFLNACHEIVPAFGASTDDLKRSRLNGMADCGDRHKHIYQRAMLLVEQVKVSKGSPLVTCLLEGPSGSGKTALAATVGIDSDFPYVKIVSAETMIGLHESTKCAHIVKVFEDAYKSPLSIIILDDIERLLEYVAIGPRFSNVISQTLLVLLKRLPPEGKKLMVIGTTSELNFLDSVGLCYAFSVTYHVPTLKANDAKRVLQQLNVFAEDDIDSAAEALDDMPIKKLYMLIEMAAQGESGGSAEAIYSGKEKIKISHFYDCIQDVVRF</sequence>
<evidence type="ECO:0000256" key="4">
    <source>
        <dbReference type="ARBA" id="ARBA00022840"/>
    </source>
</evidence>
<dbReference type="CDD" id="cd19504">
    <property type="entry name" value="RecA-like_NSF-SEC18_r1-like"/>
    <property type="match status" value="1"/>
</dbReference>
<dbReference type="FunFam" id="3.40.50.300:FF:000187">
    <property type="entry name" value="Vesicular-fusion ATPase SEC18"/>
    <property type="match status" value="1"/>
</dbReference>
<evidence type="ECO:0000256" key="6">
    <source>
        <dbReference type="RuleBase" id="RU003651"/>
    </source>
</evidence>
<dbReference type="Pfam" id="PF02933">
    <property type="entry name" value="CDC48_2"/>
    <property type="match status" value="1"/>
</dbReference>
<comment type="similarity">
    <text evidence="1 6">Belongs to the AAA ATPase family.</text>
</comment>
<keyword evidence="2 7" id="KW-0813">Transport</keyword>
<evidence type="ECO:0000256" key="2">
    <source>
        <dbReference type="ARBA" id="ARBA00022448"/>
    </source>
</evidence>
<proteinExistence type="inferred from homology"/>
<dbReference type="InterPro" id="IPR029067">
    <property type="entry name" value="CDC48_domain_2-like_sf"/>
</dbReference>
<dbReference type="EC" id="3.6.4.6" evidence="7"/>
<dbReference type="GO" id="GO:0035494">
    <property type="term" value="P:SNARE complex disassembly"/>
    <property type="evidence" value="ECO:0007669"/>
    <property type="project" value="InterPro"/>
</dbReference>
<dbReference type="GO" id="GO:0046872">
    <property type="term" value="F:metal ion binding"/>
    <property type="evidence" value="ECO:0007669"/>
    <property type="project" value="UniProtKB-UniRule"/>
</dbReference>
<accession>A0A803QD20</accession>
<evidence type="ECO:0000256" key="1">
    <source>
        <dbReference type="ARBA" id="ARBA00006914"/>
    </source>
</evidence>
<dbReference type="PANTHER" id="PTHR23078">
    <property type="entry name" value="VESICULAR-FUSION PROTEIN NSF"/>
    <property type="match status" value="1"/>
</dbReference>
<dbReference type="GO" id="GO:0005795">
    <property type="term" value="C:Golgi stack"/>
    <property type="evidence" value="ECO:0007669"/>
    <property type="project" value="TreeGrafter"/>
</dbReference>
<dbReference type="SUPFAM" id="SSF54585">
    <property type="entry name" value="Cdc48 domain 2-like"/>
    <property type="match status" value="1"/>
</dbReference>
<keyword evidence="4 6" id="KW-0067">ATP-binding</keyword>
<dbReference type="EMBL" id="UZAU01000718">
    <property type="status" value="NOT_ANNOTATED_CDS"/>
    <property type="molecule type" value="Genomic_DNA"/>
</dbReference>
<dbReference type="Gene3D" id="3.40.50.300">
    <property type="entry name" value="P-loop containing nucleotide triphosphate hydrolases"/>
    <property type="match status" value="2"/>
</dbReference>
<dbReference type="Pfam" id="PF17862">
    <property type="entry name" value="AAA_lid_3"/>
    <property type="match status" value="1"/>
</dbReference>
<dbReference type="InterPro" id="IPR004201">
    <property type="entry name" value="Cdc48_dom2"/>
</dbReference>
<dbReference type="InterPro" id="IPR039812">
    <property type="entry name" value="Vesicle-fus_ATPase"/>
</dbReference>
<dbReference type="InterPro" id="IPR041569">
    <property type="entry name" value="AAA_lid_3"/>
</dbReference>
<dbReference type="FunFam" id="1.10.8.60:FF:000049">
    <property type="entry name" value="Vesicle-fusing ATPase"/>
    <property type="match status" value="1"/>
</dbReference>
<dbReference type="Gramene" id="evm.model.09.10">
    <property type="protein sequence ID" value="cds.evm.model.09.10"/>
    <property type="gene ID" value="evm.TU.09.10"/>
</dbReference>
<comment type="subcellular location">
    <subcellularLocation>
        <location evidence="7">Cytoplasm</location>
    </subcellularLocation>
</comment>
<dbReference type="PROSITE" id="PS00674">
    <property type="entry name" value="AAA"/>
    <property type="match status" value="1"/>
</dbReference>
<dbReference type="Proteomes" id="UP000596661">
    <property type="component" value="Chromosome 9"/>
</dbReference>
<keyword evidence="7" id="KW-0460">Magnesium</keyword>
<keyword evidence="7" id="KW-0479">Metal-binding</keyword>
<dbReference type="AlphaFoldDB" id="A0A803QD20"/>
<name>A0A803QD20_CANSA</name>
<dbReference type="EnsemblPlants" id="evm.model.09.10">
    <property type="protein sequence ID" value="cds.evm.model.09.10"/>
    <property type="gene ID" value="evm.TU.09.10"/>
</dbReference>
<dbReference type="OMA" id="CFDNEIA"/>
<dbReference type="SUPFAM" id="SSF52540">
    <property type="entry name" value="P-loop containing nucleoside triphosphate hydrolases"/>
    <property type="match status" value="2"/>
</dbReference>
<dbReference type="InterPro" id="IPR003959">
    <property type="entry name" value="ATPase_AAA_core"/>
</dbReference>
<feature type="domain" description="AAA+ ATPase" evidence="8">
    <location>
        <begin position="467"/>
        <end position="605"/>
    </location>
</feature>
<dbReference type="Pfam" id="PF00004">
    <property type="entry name" value="AAA"/>
    <property type="match status" value="2"/>
</dbReference>
<evidence type="ECO:0000313" key="9">
    <source>
        <dbReference type="EnsemblPlants" id="cds.evm.model.09.10"/>
    </source>
</evidence>
<keyword evidence="7" id="KW-0963">Cytoplasm</keyword>
<dbReference type="InterPro" id="IPR027417">
    <property type="entry name" value="P-loop_NTPase"/>
</dbReference>
<reference evidence="9" key="1">
    <citation type="submission" date="2018-11" db="EMBL/GenBank/DDBJ databases">
        <authorList>
            <person name="Grassa J C."/>
        </authorList>
    </citation>
    <scope>NUCLEOTIDE SEQUENCE [LARGE SCALE GENOMIC DNA]</scope>
</reference>
<reference evidence="9" key="2">
    <citation type="submission" date="2021-03" db="UniProtKB">
        <authorList>
            <consortium name="EnsemblPlants"/>
        </authorList>
    </citation>
    <scope>IDENTIFICATION</scope>
</reference>
<dbReference type="GO" id="GO:0005524">
    <property type="term" value="F:ATP binding"/>
    <property type="evidence" value="ECO:0007669"/>
    <property type="project" value="UniProtKB-UniRule"/>
</dbReference>
<evidence type="ECO:0000259" key="8">
    <source>
        <dbReference type="SMART" id="SM00382"/>
    </source>
</evidence>
<comment type="cofactor">
    <cofactor evidence="7">
        <name>Mg(2+)</name>
        <dbReference type="ChEBI" id="CHEBI:18420"/>
    </cofactor>
    <text evidence="7">Binds 1 Mg(2+) ion per subunit.</text>
</comment>
<comment type="catalytic activity">
    <reaction evidence="7">
        <text>ATP + H2O = ADP + phosphate + H(+)</text>
        <dbReference type="Rhea" id="RHEA:13065"/>
        <dbReference type="ChEBI" id="CHEBI:15377"/>
        <dbReference type="ChEBI" id="CHEBI:15378"/>
        <dbReference type="ChEBI" id="CHEBI:30616"/>
        <dbReference type="ChEBI" id="CHEBI:43474"/>
        <dbReference type="ChEBI" id="CHEBI:456216"/>
        <dbReference type="EC" id="3.6.4.6"/>
    </reaction>
</comment>
<dbReference type="PANTHER" id="PTHR23078:SF3">
    <property type="entry name" value="VESICLE-FUSING ATPASE"/>
    <property type="match status" value="1"/>
</dbReference>
<dbReference type="FunFam" id="3.40.50.300:FF:000166">
    <property type="entry name" value="vesicle-fusing ATPase isoform X1"/>
    <property type="match status" value="1"/>
</dbReference>
<keyword evidence="10" id="KW-1185">Reference proteome</keyword>
<dbReference type="FunFam" id="3.10.330.10:FF:000007">
    <property type="entry name" value="Vesicle-fusing ATPase"/>
    <property type="match status" value="1"/>
</dbReference>
<evidence type="ECO:0000256" key="3">
    <source>
        <dbReference type="ARBA" id="ARBA00022741"/>
    </source>
</evidence>
<keyword evidence="7" id="KW-0378">Hydrolase</keyword>
<dbReference type="InterPro" id="IPR003593">
    <property type="entry name" value="AAA+_ATPase"/>
</dbReference>
<evidence type="ECO:0000256" key="7">
    <source>
        <dbReference type="RuleBase" id="RU367045"/>
    </source>
</evidence>
<dbReference type="Gene3D" id="3.10.330.10">
    <property type="match status" value="1"/>
</dbReference>
<evidence type="ECO:0000313" key="10">
    <source>
        <dbReference type="Proteomes" id="UP000596661"/>
    </source>
</evidence>
<dbReference type="InterPro" id="IPR003960">
    <property type="entry name" value="ATPase_AAA_CS"/>
</dbReference>
<dbReference type="GO" id="GO:0006891">
    <property type="term" value="P:intra-Golgi vesicle-mediated transport"/>
    <property type="evidence" value="ECO:0007669"/>
    <property type="project" value="TreeGrafter"/>
</dbReference>
<dbReference type="GO" id="GO:0043001">
    <property type="term" value="P:Golgi to plasma membrane protein transport"/>
    <property type="evidence" value="ECO:0007669"/>
    <property type="project" value="TreeGrafter"/>
</dbReference>
<dbReference type="Gene3D" id="1.10.8.60">
    <property type="match status" value="1"/>
</dbReference>
<keyword evidence="5 7" id="KW-0653">Protein transport</keyword>
<dbReference type="GO" id="GO:0016887">
    <property type="term" value="F:ATP hydrolysis activity"/>
    <property type="evidence" value="ECO:0007669"/>
    <property type="project" value="InterPro"/>
</dbReference>
<keyword evidence="3 6" id="KW-0547">Nucleotide-binding</keyword>
<organism evidence="9 10">
    <name type="scientific">Cannabis sativa</name>
    <name type="common">Hemp</name>
    <name type="synonym">Marijuana</name>
    <dbReference type="NCBI Taxonomy" id="3483"/>
    <lineage>
        <taxon>Eukaryota</taxon>
        <taxon>Viridiplantae</taxon>
        <taxon>Streptophyta</taxon>
        <taxon>Embryophyta</taxon>
        <taxon>Tracheophyta</taxon>
        <taxon>Spermatophyta</taxon>
        <taxon>Magnoliopsida</taxon>
        <taxon>eudicotyledons</taxon>
        <taxon>Gunneridae</taxon>
        <taxon>Pentapetalae</taxon>
        <taxon>rosids</taxon>
        <taxon>fabids</taxon>
        <taxon>Rosales</taxon>
        <taxon>Cannabaceae</taxon>
        <taxon>Cannabis</taxon>
    </lineage>
</organism>